<dbReference type="Proteomes" id="UP000189670">
    <property type="component" value="Unassembled WGS sequence"/>
</dbReference>
<proteinExistence type="predicted"/>
<organism evidence="1 2">
    <name type="scientific">Candidatus Magnetoglobus multicellularis str. Araruama</name>
    <dbReference type="NCBI Taxonomy" id="890399"/>
    <lineage>
        <taxon>Bacteria</taxon>
        <taxon>Pseudomonadati</taxon>
        <taxon>Thermodesulfobacteriota</taxon>
        <taxon>Desulfobacteria</taxon>
        <taxon>Desulfobacterales</taxon>
        <taxon>Desulfobacteraceae</taxon>
        <taxon>Candidatus Magnetoglobus</taxon>
    </lineage>
</organism>
<reference evidence="2" key="1">
    <citation type="submission" date="2012-11" db="EMBL/GenBank/DDBJ databases">
        <authorList>
            <person name="Lucero-Rivera Y.E."/>
            <person name="Tovar-Ramirez D."/>
        </authorList>
    </citation>
    <scope>NUCLEOTIDE SEQUENCE [LARGE SCALE GENOMIC DNA]</scope>
    <source>
        <strain evidence="2">Araruama</strain>
    </source>
</reference>
<dbReference type="AlphaFoldDB" id="A0A1V1NSU8"/>
<sequence>MNSGTIISSNAGNIRLETNNTSIISKLDARADNDRDEDMIDAQNTWGDISITIANGAISEIGTDDNVVDIYAKELSIHTRDAIGILNQGNGNAIDTEIASLTAKVDADGGISIFDLTDITIDTITDFNVHRVLFDASTENKGDEISLSGLESGTNGAIVIRTLEGSIDVDQHITSSSHILLGATANVTQDADMISSQGSISITAAQDISQNANINAKGTIDVQGGNHITVSETFTSETQNENIRYHAGNVLTTGILMRVRVVCR</sequence>
<evidence type="ECO:0000313" key="1">
    <source>
        <dbReference type="EMBL" id="ETR65634.1"/>
    </source>
</evidence>
<gene>
    <name evidence="1" type="ORF">OMM_05971</name>
</gene>
<evidence type="ECO:0000313" key="2">
    <source>
        <dbReference type="Proteomes" id="UP000189670"/>
    </source>
</evidence>
<name>A0A1V1NSU8_9BACT</name>
<accession>A0A1V1NSU8</accession>
<dbReference type="EMBL" id="ATBP01002632">
    <property type="protein sequence ID" value="ETR65634.1"/>
    <property type="molecule type" value="Genomic_DNA"/>
</dbReference>
<protein>
    <submittedName>
        <fullName evidence="1">Uncharacterized protein</fullName>
    </submittedName>
</protein>
<comment type="caution">
    <text evidence="1">The sequence shown here is derived from an EMBL/GenBank/DDBJ whole genome shotgun (WGS) entry which is preliminary data.</text>
</comment>